<reference evidence="6 7" key="1">
    <citation type="submission" date="2014-03" db="EMBL/GenBank/DDBJ databases">
        <title>Genomics of Bifidobacteria.</title>
        <authorList>
            <person name="Ventura M."/>
            <person name="Milani C."/>
            <person name="Lugli G.A."/>
        </authorList>
    </citation>
    <scope>NUCLEOTIDE SEQUENCE [LARGE SCALE GENOMIC DNA]</scope>
    <source>
        <strain evidence="6 7">LMG 21811</strain>
    </source>
</reference>
<evidence type="ECO:0000256" key="1">
    <source>
        <dbReference type="ARBA" id="ARBA00022908"/>
    </source>
</evidence>
<keyword evidence="3" id="KW-0233">DNA recombination</keyword>
<dbReference type="InterPro" id="IPR002104">
    <property type="entry name" value="Integrase_catalytic"/>
</dbReference>
<dbReference type="Pfam" id="PF14659">
    <property type="entry name" value="Phage_int_SAM_3"/>
    <property type="match status" value="1"/>
</dbReference>
<accession>A0A087CW02</accession>
<dbReference type="Gene3D" id="1.10.150.130">
    <property type="match status" value="1"/>
</dbReference>
<dbReference type="Gene3D" id="1.10.443.10">
    <property type="entry name" value="Intergrase catalytic core"/>
    <property type="match status" value="1"/>
</dbReference>
<keyword evidence="1" id="KW-0229">DNA integration</keyword>
<dbReference type="GO" id="GO:0003677">
    <property type="term" value="F:DNA binding"/>
    <property type="evidence" value="ECO:0007669"/>
    <property type="project" value="UniProtKB-KW"/>
</dbReference>
<keyword evidence="7" id="KW-1185">Reference proteome</keyword>
<dbReference type="InterPro" id="IPR013762">
    <property type="entry name" value="Integrase-like_cat_sf"/>
</dbReference>
<feature type="domain" description="Tyr recombinase" evidence="4">
    <location>
        <begin position="514"/>
        <end position="561"/>
    </location>
</feature>
<evidence type="ECO:0000259" key="4">
    <source>
        <dbReference type="Pfam" id="PF00589"/>
    </source>
</evidence>
<sequence>MARKSIKILNGRANALPPTERFPRWRVIWTDPVTGKRRQTSGGDSLDSAKAKAAEILGDYVPDSESGVRPPTFDECFHSWMDAKKPQIAEQTAANYVYVYQRFIKPEIGEQSITAIGQRSIRAIQVSGVEFPILVKRIIKGVFEQAENWTHRPADHYADCIVIRSSRNEKRRDYVARGDIPSSKLVASFIITAYGTLQQNPLDDPAVTVWNPESATHKRSARRMSFAPGLGLTQPDDTCFRNGVPFETIYPDYQKPEEIKDDANRHATRLAFMNRKAMICRRVGLITALGAGGGLRIGEVLALRVRHILTREQVALRYQLGQPREESAWRGETHVCEQITRGGAGQMRLTTPKYDHDRIVHIPAFLPNWNGFGLGTHRTQIAGVIPRFADPQVSLWTATDEEARTLWQAGFTPLGWLYWRHLDELWTTMPRTGKPSMQEEIDAFMNLLLFPSVSRGIPSKSEFAIDPNWPYDASIPEGTGGYQHPSNYMKQSALIYDYVAQIHGEWPINRVNSKTRKGWTHHSLRHYAASSRIQAGVPLPIVARELGHKDAAFTLQRYGHMMADAIPETGFDY</sequence>
<gene>
    <name evidence="6" type="ORF">BRUM_0590</name>
</gene>
<keyword evidence="2" id="KW-0238">DNA-binding</keyword>
<dbReference type="Pfam" id="PF00589">
    <property type="entry name" value="Phage_integrase"/>
    <property type="match status" value="1"/>
</dbReference>
<dbReference type="InterPro" id="IPR011010">
    <property type="entry name" value="DNA_brk_join_enz"/>
</dbReference>
<dbReference type="AlphaFoldDB" id="A0A087CW02"/>
<dbReference type="SUPFAM" id="SSF56349">
    <property type="entry name" value="DNA breaking-rejoining enzymes"/>
    <property type="match status" value="2"/>
</dbReference>
<evidence type="ECO:0000313" key="6">
    <source>
        <dbReference type="EMBL" id="KFI87452.1"/>
    </source>
</evidence>
<organism evidence="6 7">
    <name type="scientific">Bifidobacterium ruminantium</name>
    <dbReference type="NCBI Taxonomy" id="78346"/>
    <lineage>
        <taxon>Bacteria</taxon>
        <taxon>Bacillati</taxon>
        <taxon>Actinomycetota</taxon>
        <taxon>Actinomycetes</taxon>
        <taxon>Bifidobacteriales</taxon>
        <taxon>Bifidobacteriaceae</taxon>
        <taxon>Bifidobacterium</taxon>
    </lineage>
</organism>
<evidence type="ECO:0008006" key="8">
    <source>
        <dbReference type="Google" id="ProtNLM"/>
    </source>
</evidence>
<evidence type="ECO:0000256" key="3">
    <source>
        <dbReference type="ARBA" id="ARBA00023172"/>
    </source>
</evidence>
<feature type="domain" description="Integrase SAM-like N-terminal" evidence="5">
    <location>
        <begin position="72"/>
        <end position="125"/>
    </location>
</feature>
<dbReference type="InterPro" id="IPR010998">
    <property type="entry name" value="Integrase_recombinase_N"/>
</dbReference>
<dbReference type="RefSeq" id="WP_160257608.1">
    <property type="nucleotide sequence ID" value="NZ_JGZL01000012.1"/>
</dbReference>
<dbReference type="EMBL" id="JGZL01000012">
    <property type="protein sequence ID" value="KFI87452.1"/>
    <property type="molecule type" value="Genomic_DNA"/>
</dbReference>
<dbReference type="eggNOG" id="ENOG503205F">
    <property type="taxonomic scope" value="Bacteria"/>
</dbReference>
<evidence type="ECO:0000313" key="7">
    <source>
        <dbReference type="Proteomes" id="UP000029078"/>
    </source>
</evidence>
<dbReference type="InterPro" id="IPR004107">
    <property type="entry name" value="Integrase_SAM-like_N"/>
</dbReference>
<evidence type="ECO:0000256" key="2">
    <source>
        <dbReference type="ARBA" id="ARBA00023125"/>
    </source>
</evidence>
<proteinExistence type="predicted"/>
<name>A0A087CW02_BIFRU</name>
<dbReference type="GO" id="GO:0006310">
    <property type="term" value="P:DNA recombination"/>
    <property type="evidence" value="ECO:0007669"/>
    <property type="project" value="UniProtKB-KW"/>
</dbReference>
<dbReference type="GO" id="GO:0015074">
    <property type="term" value="P:DNA integration"/>
    <property type="evidence" value="ECO:0007669"/>
    <property type="project" value="UniProtKB-KW"/>
</dbReference>
<comment type="caution">
    <text evidence="6">The sequence shown here is derived from an EMBL/GenBank/DDBJ whole genome shotgun (WGS) entry which is preliminary data.</text>
</comment>
<protein>
    <recommendedName>
        <fullName evidence="8">Phage integrase family protein</fullName>
    </recommendedName>
</protein>
<dbReference type="Proteomes" id="UP000029078">
    <property type="component" value="Unassembled WGS sequence"/>
</dbReference>
<evidence type="ECO:0000259" key="5">
    <source>
        <dbReference type="Pfam" id="PF14659"/>
    </source>
</evidence>